<gene>
    <name evidence="2" type="ORF">R9X50_00326100</name>
</gene>
<feature type="domain" description="Tryptophan synthase beta chain-like PALP" evidence="1">
    <location>
        <begin position="48"/>
        <end position="379"/>
    </location>
</feature>
<dbReference type="NCBIfam" id="NF006058">
    <property type="entry name" value="PRK08206.1"/>
    <property type="match status" value="1"/>
</dbReference>
<protein>
    <recommendedName>
        <fullName evidence="1">Tryptophan synthase beta chain-like PALP domain-containing protein</fullName>
    </recommendedName>
</protein>
<dbReference type="EMBL" id="CP138583">
    <property type="protein sequence ID" value="WPH00432.1"/>
    <property type="molecule type" value="Genomic_DNA"/>
</dbReference>
<evidence type="ECO:0000259" key="1">
    <source>
        <dbReference type="Pfam" id="PF00291"/>
    </source>
</evidence>
<dbReference type="Proteomes" id="UP001303373">
    <property type="component" value="Chromosome 4"/>
</dbReference>
<dbReference type="AlphaFoldDB" id="A0AAQ3M281"/>
<dbReference type="SUPFAM" id="SSF53686">
    <property type="entry name" value="Tryptophan synthase beta subunit-like PLP-dependent enzymes"/>
    <property type="match status" value="1"/>
</dbReference>
<dbReference type="InterPro" id="IPR001926">
    <property type="entry name" value="TrpB-like_PALP"/>
</dbReference>
<keyword evidence="3" id="KW-1185">Reference proteome</keyword>
<dbReference type="Pfam" id="PF00291">
    <property type="entry name" value="PALP"/>
    <property type="match status" value="1"/>
</dbReference>
<reference evidence="2 3" key="1">
    <citation type="submission" date="2023-11" db="EMBL/GenBank/DDBJ databases">
        <title>An acidophilic fungus is an integral part of prey digestion in a carnivorous sundew plant.</title>
        <authorList>
            <person name="Tsai I.J."/>
        </authorList>
    </citation>
    <scope>NUCLEOTIDE SEQUENCE [LARGE SCALE GENOMIC DNA]</scope>
    <source>
        <strain evidence="2">169a</strain>
    </source>
</reference>
<dbReference type="PANTHER" id="PTHR42937">
    <property type="match status" value="1"/>
</dbReference>
<dbReference type="Gene3D" id="3.40.50.1100">
    <property type="match status" value="2"/>
</dbReference>
<accession>A0AAQ3M281</accession>
<dbReference type="PANTHER" id="PTHR42937:SF1">
    <property type="entry name" value="DIAMINOPROPIONATE AMMONIA-LYASE"/>
    <property type="match status" value="1"/>
</dbReference>
<dbReference type="InterPro" id="IPR036052">
    <property type="entry name" value="TrpB-like_PALP_sf"/>
</dbReference>
<evidence type="ECO:0000313" key="2">
    <source>
        <dbReference type="EMBL" id="WPH00432.1"/>
    </source>
</evidence>
<organism evidence="2 3">
    <name type="scientific">Acrodontium crateriforme</name>
    <dbReference type="NCBI Taxonomy" id="150365"/>
    <lineage>
        <taxon>Eukaryota</taxon>
        <taxon>Fungi</taxon>
        <taxon>Dikarya</taxon>
        <taxon>Ascomycota</taxon>
        <taxon>Pezizomycotina</taxon>
        <taxon>Dothideomycetes</taxon>
        <taxon>Dothideomycetidae</taxon>
        <taxon>Mycosphaerellales</taxon>
        <taxon>Teratosphaeriaceae</taxon>
        <taxon>Acrodontium</taxon>
    </lineage>
</organism>
<name>A0AAQ3M281_9PEZI</name>
<evidence type="ECO:0000313" key="3">
    <source>
        <dbReference type="Proteomes" id="UP001303373"/>
    </source>
</evidence>
<proteinExistence type="predicted"/>
<sequence length="390" mass="42551">MTYQAIHLSSSEIHSRTSVFFNNSEEKLEGSQHQHFDPAVERFHKTFPGYGETQLHALPELAHELGLKNVFVKDESTRFGLPAFKILGASWAIHRAVCQRLGLGEQSRELSLADLEASLKSGRFGGEKVRLVSCTEGNWGRATARVAKYLGVLVTIYAPGYMSEYTQNIIRSEGANVEVLKGASYDETIEVVKRDAETTGALLVMDVSWDGYEQIPQWVTEGYSTMLYEADRQVAAVSGGQRPNMVIASVGVGSWAHSVVAHYKAQDPKIKVVTVEPDTAACLKESLHCGKPVSIKTADTIMAGMNCGTVSKIAWPVLRHGTYAAVAVKDIEAHECVQYLQAQQINAGPCGAATMAALKTLCGEVEAHDRKDTVVVLFSTEGMRDYKAPV</sequence>